<evidence type="ECO:0000256" key="6">
    <source>
        <dbReference type="ARBA" id="ARBA00049075"/>
    </source>
</evidence>
<evidence type="ECO:0000313" key="9">
    <source>
        <dbReference type="Proteomes" id="UP000792457"/>
    </source>
</evidence>
<dbReference type="Proteomes" id="UP000792457">
    <property type="component" value="Unassembled WGS sequence"/>
</dbReference>
<comment type="similarity">
    <text evidence="2">Belongs to the methyltransferase superfamily. Trimethylguanosine synthase family.</text>
</comment>
<evidence type="ECO:0000256" key="7">
    <source>
        <dbReference type="ARBA" id="ARBA00049790"/>
    </source>
</evidence>
<comment type="caution">
    <text evidence="8">The sequence shown here is derived from an EMBL/GenBank/DDBJ whole genome shotgun (WGS) entry which is preliminary data.</text>
</comment>
<proteinExistence type="inferred from homology"/>
<comment type="catalytic activity">
    <reaction evidence="4">
        <text>a 5'-end (N(7)-methyl 5'-triphosphoguanosine)-ribonucleoside in snoRNA + S-adenosyl-L-methionine = a 5'-end (N(2),N(7)-dimethyl 5'-triphosphoguanosine)-ribonucleoside in snoRNA + S-adenosyl-L-homocysteine + H(+)</text>
        <dbReference type="Rhea" id="RHEA:78475"/>
        <dbReference type="Rhea" id="RHEA-COMP:19086"/>
        <dbReference type="Rhea" id="RHEA-COMP:19088"/>
        <dbReference type="ChEBI" id="CHEBI:15378"/>
        <dbReference type="ChEBI" id="CHEBI:57856"/>
        <dbReference type="ChEBI" id="CHEBI:59789"/>
        <dbReference type="ChEBI" id="CHEBI:156461"/>
        <dbReference type="ChEBI" id="CHEBI:172880"/>
    </reaction>
    <physiologicalReaction direction="left-to-right" evidence="4">
        <dbReference type="Rhea" id="RHEA:78476"/>
    </physiologicalReaction>
</comment>
<comment type="catalytic activity">
    <reaction evidence="5">
        <text>a 5'-end (N(2),N(7)-dimethyl 5'-triphosphoguanosine)-ribonucleoside in snRNA + S-adenosyl-L-methionine = a 5'-end (N(2),N(2),N(7)-trimethyl 5'-triphosphoguanosine)-ribonucleoside in snRNA + S-adenosyl-L-homocysteine + H(+)</text>
        <dbReference type="Rhea" id="RHEA:78479"/>
        <dbReference type="Rhea" id="RHEA-COMP:19087"/>
        <dbReference type="Rhea" id="RHEA-COMP:19089"/>
        <dbReference type="ChEBI" id="CHEBI:15378"/>
        <dbReference type="ChEBI" id="CHEBI:57856"/>
        <dbReference type="ChEBI" id="CHEBI:59789"/>
        <dbReference type="ChEBI" id="CHEBI:167623"/>
        <dbReference type="ChEBI" id="CHEBI:172880"/>
    </reaction>
    <physiologicalReaction direction="left-to-right" evidence="5">
        <dbReference type="Rhea" id="RHEA:78480"/>
    </physiologicalReaction>
</comment>
<evidence type="ECO:0000313" key="8">
    <source>
        <dbReference type="EMBL" id="KAG8235796.1"/>
    </source>
</evidence>
<dbReference type="InterPro" id="IPR019012">
    <property type="entry name" value="RNA_cap_Gua-N2-MeTrfase"/>
</dbReference>
<reference evidence="8" key="1">
    <citation type="submission" date="2013-04" db="EMBL/GenBank/DDBJ databases">
        <authorList>
            <person name="Qu J."/>
            <person name="Murali S.C."/>
            <person name="Bandaranaike D."/>
            <person name="Bellair M."/>
            <person name="Blankenburg K."/>
            <person name="Chao H."/>
            <person name="Dinh H."/>
            <person name="Doddapaneni H."/>
            <person name="Downs B."/>
            <person name="Dugan-Rocha S."/>
            <person name="Elkadiri S."/>
            <person name="Gnanaolivu R.D."/>
            <person name="Hernandez B."/>
            <person name="Javaid M."/>
            <person name="Jayaseelan J.C."/>
            <person name="Lee S."/>
            <person name="Li M."/>
            <person name="Ming W."/>
            <person name="Munidasa M."/>
            <person name="Muniz J."/>
            <person name="Nguyen L."/>
            <person name="Ongeri F."/>
            <person name="Osuji N."/>
            <person name="Pu L.-L."/>
            <person name="Puazo M."/>
            <person name="Qu C."/>
            <person name="Quiroz J."/>
            <person name="Raj R."/>
            <person name="Weissenberger G."/>
            <person name="Xin Y."/>
            <person name="Zou X."/>
            <person name="Han Y."/>
            <person name="Richards S."/>
            <person name="Worley K."/>
            <person name="Muzny D."/>
            <person name="Gibbs R."/>
        </authorList>
    </citation>
    <scope>NUCLEOTIDE SEQUENCE</scope>
    <source>
        <strain evidence="8">Sampled in the wild</strain>
    </source>
</reference>
<dbReference type="Pfam" id="PF09445">
    <property type="entry name" value="Methyltransf_15"/>
    <property type="match status" value="1"/>
</dbReference>
<sequence length="100" mass="10881">MAPSLKADVVFLAPPWGGPDYKVAESFDLEKGIFSPYGGSLIYKLSSSISENIAYFLPRNINTDQVVMLAGPGGQVEIEQNFLGKKLVAITAYFGELIHE</sequence>
<dbReference type="Gene3D" id="3.40.50.150">
    <property type="entry name" value="Vaccinia Virus protein VP39"/>
    <property type="match status" value="1"/>
</dbReference>
<dbReference type="PANTHER" id="PTHR14741">
    <property type="entry name" value="S-ADENOSYLMETHIONINE-DEPENDENT METHYLTRANSFERASE RELATED"/>
    <property type="match status" value="1"/>
</dbReference>
<gene>
    <name evidence="8" type="ORF">J437_LFUL015835</name>
</gene>
<reference evidence="8" key="2">
    <citation type="submission" date="2017-10" db="EMBL/GenBank/DDBJ databases">
        <title>Ladona fulva Genome sequencing and assembly.</title>
        <authorList>
            <person name="Murali S."/>
            <person name="Richards S."/>
            <person name="Bandaranaike D."/>
            <person name="Bellair M."/>
            <person name="Blankenburg K."/>
            <person name="Chao H."/>
            <person name="Dinh H."/>
            <person name="Doddapaneni H."/>
            <person name="Dugan-Rocha S."/>
            <person name="Elkadiri S."/>
            <person name="Gnanaolivu R."/>
            <person name="Hernandez B."/>
            <person name="Skinner E."/>
            <person name="Javaid M."/>
            <person name="Lee S."/>
            <person name="Li M."/>
            <person name="Ming W."/>
            <person name="Munidasa M."/>
            <person name="Muniz J."/>
            <person name="Nguyen L."/>
            <person name="Hughes D."/>
            <person name="Osuji N."/>
            <person name="Pu L.-L."/>
            <person name="Puazo M."/>
            <person name="Qu C."/>
            <person name="Quiroz J."/>
            <person name="Raj R."/>
            <person name="Weissenberger G."/>
            <person name="Xin Y."/>
            <person name="Zou X."/>
            <person name="Han Y."/>
            <person name="Worley K."/>
            <person name="Muzny D."/>
            <person name="Gibbs R."/>
        </authorList>
    </citation>
    <scope>NUCLEOTIDE SEQUENCE</scope>
    <source>
        <strain evidence="8">Sampled in the wild</strain>
    </source>
</reference>
<dbReference type="OrthoDB" id="194443at2759"/>
<comment type="catalytic activity">
    <reaction evidence="6">
        <text>a 5'-end (N(7)-methyl 5'-triphosphoguanosine)-ribonucleoside in snRNA + S-adenosyl-L-methionine = a 5'-end (N(2),N(7)-dimethyl 5'-triphosphoguanosine)-ribonucleoside in snRNA + S-adenosyl-L-homocysteine + H(+)</text>
        <dbReference type="Rhea" id="RHEA:78471"/>
        <dbReference type="Rhea" id="RHEA-COMP:19085"/>
        <dbReference type="Rhea" id="RHEA-COMP:19087"/>
        <dbReference type="ChEBI" id="CHEBI:15378"/>
        <dbReference type="ChEBI" id="CHEBI:57856"/>
        <dbReference type="ChEBI" id="CHEBI:59789"/>
        <dbReference type="ChEBI" id="CHEBI:156461"/>
        <dbReference type="ChEBI" id="CHEBI:172880"/>
    </reaction>
    <physiologicalReaction direction="left-to-right" evidence="6">
        <dbReference type="Rhea" id="RHEA:78472"/>
    </physiologicalReaction>
</comment>
<evidence type="ECO:0000256" key="4">
    <source>
        <dbReference type="ARBA" id="ARBA00048740"/>
    </source>
</evidence>
<dbReference type="PANTHER" id="PTHR14741:SF32">
    <property type="entry name" value="TRIMETHYLGUANOSINE SYNTHASE"/>
    <property type="match status" value="1"/>
</dbReference>
<dbReference type="GO" id="GO:0071164">
    <property type="term" value="F:RNA cap trimethylguanosine synthase activity"/>
    <property type="evidence" value="ECO:0007669"/>
    <property type="project" value="TreeGrafter"/>
</dbReference>
<keyword evidence="9" id="KW-1185">Reference proteome</keyword>
<dbReference type="InterPro" id="IPR029063">
    <property type="entry name" value="SAM-dependent_MTases_sf"/>
</dbReference>
<comment type="catalytic activity">
    <reaction evidence="3">
        <text>a 5'-end (N(2),N(7)-dimethyl 5'-triphosphoguanosine)-ribonucleoside in snoRNA + S-adenosyl-L-methionine = a 5'-end (N(2),N(2),N(7)-trimethyl 5'-triphosphoguanosine)-ribonucleoside in snoRNA + S-adenosyl-L-homocysteine + H(+)</text>
        <dbReference type="Rhea" id="RHEA:78507"/>
        <dbReference type="Rhea" id="RHEA-COMP:19088"/>
        <dbReference type="Rhea" id="RHEA-COMP:19090"/>
        <dbReference type="ChEBI" id="CHEBI:15378"/>
        <dbReference type="ChEBI" id="CHEBI:57856"/>
        <dbReference type="ChEBI" id="CHEBI:59789"/>
        <dbReference type="ChEBI" id="CHEBI:167623"/>
        <dbReference type="ChEBI" id="CHEBI:172880"/>
    </reaction>
    <physiologicalReaction direction="left-to-right" evidence="3">
        <dbReference type="Rhea" id="RHEA:78508"/>
    </physiologicalReaction>
</comment>
<dbReference type="GO" id="GO:0005634">
    <property type="term" value="C:nucleus"/>
    <property type="evidence" value="ECO:0007669"/>
    <property type="project" value="TreeGrafter"/>
</dbReference>
<evidence type="ECO:0000256" key="1">
    <source>
        <dbReference type="ARBA" id="ARBA00018517"/>
    </source>
</evidence>
<dbReference type="AlphaFoldDB" id="A0A8K0KL15"/>
<organism evidence="8 9">
    <name type="scientific">Ladona fulva</name>
    <name type="common">Scarce chaser dragonfly</name>
    <name type="synonym">Libellula fulva</name>
    <dbReference type="NCBI Taxonomy" id="123851"/>
    <lineage>
        <taxon>Eukaryota</taxon>
        <taxon>Metazoa</taxon>
        <taxon>Ecdysozoa</taxon>
        <taxon>Arthropoda</taxon>
        <taxon>Hexapoda</taxon>
        <taxon>Insecta</taxon>
        <taxon>Pterygota</taxon>
        <taxon>Palaeoptera</taxon>
        <taxon>Odonata</taxon>
        <taxon>Epiprocta</taxon>
        <taxon>Anisoptera</taxon>
        <taxon>Libelluloidea</taxon>
        <taxon>Libellulidae</taxon>
        <taxon>Ladona</taxon>
    </lineage>
</organism>
<name>A0A8K0KL15_LADFU</name>
<evidence type="ECO:0000256" key="5">
    <source>
        <dbReference type="ARBA" id="ARBA00048763"/>
    </source>
</evidence>
<accession>A0A8K0KL15</accession>
<evidence type="ECO:0000256" key="2">
    <source>
        <dbReference type="ARBA" id="ARBA00025783"/>
    </source>
</evidence>
<evidence type="ECO:0000256" key="3">
    <source>
        <dbReference type="ARBA" id="ARBA00047418"/>
    </source>
</evidence>
<protein>
    <recommendedName>
        <fullName evidence="1">Trimethylguanosine synthase</fullName>
    </recommendedName>
    <alternativeName>
        <fullName evidence="7">Cap-specific guanine-N(2) methyltransferase</fullName>
    </alternativeName>
</protein>
<dbReference type="EMBL" id="KZ308952">
    <property type="protein sequence ID" value="KAG8235796.1"/>
    <property type="molecule type" value="Genomic_DNA"/>
</dbReference>